<organism evidence="3">
    <name type="scientific">marine sediment metagenome</name>
    <dbReference type="NCBI Taxonomy" id="412755"/>
    <lineage>
        <taxon>unclassified sequences</taxon>
        <taxon>metagenomes</taxon>
        <taxon>ecological metagenomes</taxon>
    </lineage>
</organism>
<dbReference type="PRINTS" id="PR01438">
    <property type="entry name" value="UNVRSLSTRESS"/>
</dbReference>
<evidence type="ECO:0000256" key="1">
    <source>
        <dbReference type="ARBA" id="ARBA00008791"/>
    </source>
</evidence>
<comment type="similarity">
    <text evidence="1">Belongs to the universal stress protein A family.</text>
</comment>
<accession>X1FYD2</accession>
<dbReference type="Gene3D" id="3.40.50.620">
    <property type="entry name" value="HUPs"/>
    <property type="match status" value="1"/>
</dbReference>
<dbReference type="InterPro" id="IPR014729">
    <property type="entry name" value="Rossmann-like_a/b/a_fold"/>
</dbReference>
<proteinExistence type="inferred from homology"/>
<reference evidence="3" key="1">
    <citation type="journal article" date="2014" name="Front. Microbiol.">
        <title>High frequency of phylogenetically diverse reductive dehalogenase-homologous genes in deep subseafloor sedimentary metagenomes.</title>
        <authorList>
            <person name="Kawai M."/>
            <person name="Futagami T."/>
            <person name="Toyoda A."/>
            <person name="Takaki Y."/>
            <person name="Nishi S."/>
            <person name="Hori S."/>
            <person name="Arai W."/>
            <person name="Tsubouchi T."/>
            <person name="Morono Y."/>
            <person name="Uchiyama I."/>
            <person name="Ito T."/>
            <person name="Fujiyama A."/>
            <person name="Inagaki F."/>
            <person name="Takami H."/>
        </authorList>
    </citation>
    <scope>NUCLEOTIDE SEQUENCE</scope>
    <source>
        <strain evidence="3">Expedition CK06-06</strain>
    </source>
</reference>
<feature type="domain" description="UspA" evidence="2">
    <location>
        <begin position="1"/>
        <end position="151"/>
    </location>
</feature>
<sequence>MFKKILLGVDISENSMKAVDKVIEIQKETNSEVVLFHSFLHHISELRPTFGMSSVPASSLSYEIHNDIVKEGTKLLDDIKKKFESKGLKVETRRIFDFGPEYYIEERVKEEGFDLVVLGCGGKHSKLRRTFVGTVPEYVINHVDVDVLIAK</sequence>
<gene>
    <name evidence="3" type="ORF">S03H2_13461</name>
</gene>
<dbReference type="InterPro" id="IPR006016">
    <property type="entry name" value="UspA"/>
</dbReference>
<evidence type="ECO:0000313" key="3">
    <source>
        <dbReference type="EMBL" id="GAH37540.1"/>
    </source>
</evidence>
<dbReference type="PANTHER" id="PTHR46268">
    <property type="entry name" value="STRESS RESPONSE PROTEIN NHAX"/>
    <property type="match status" value="1"/>
</dbReference>
<dbReference type="Pfam" id="PF00582">
    <property type="entry name" value="Usp"/>
    <property type="match status" value="1"/>
</dbReference>
<evidence type="ECO:0000259" key="2">
    <source>
        <dbReference type="Pfam" id="PF00582"/>
    </source>
</evidence>
<comment type="caution">
    <text evidence="3">The sequence shown here is derived from an EMBL/GenBank/DDBJ whole genome shotgun (WGS) entry which is preliminary data.</text>
</comment>
<protein>
    <recommendedName>
        <fullName evidence="2">UspA domain-containing protein</fullName>
    </recommendedName>
</protein>
<dbReference type="CDD" id="cd00293">
    <property type="entry name" value="USP-like"/>
    <property type="match status" value="1"/>
</dbReference>
<dbReference type="PANTHER" id="PTHR46268:SF6">
    <property type="entry name" value="UNIVERSAL STRESS PROTEIN UP12"/>
    <property type="match status" value="1"/>
</dbReference>
<dbReference type="InterPro" id="IPR006015">
    <property type="entry name" value="Universal_stress_UspA"/>
</dbReference>
<dbReference type="EMBL" id="BARU01006834">
    <property type="protein sequence ID" value="GAH37540.1"/>
    <property type="molecule type" value="Genomic_DNA"/>
</dbReference>
<name>X1FYD2_9ZZZZ</name>
<dbReference type="AlphaFoldDB" id="X1FYD2"/>
<dbReference type="SUPFAM" id="SSF52402">
    <property type="entry name" value="Adenine nucleotide alpha hydrolases-like"/>
    <property type="match status" value="1"/>
</dbReference>